<evidence type="ECO:0000313" key="3">
    <source>
        <dbReference type="Proteomes" id="UP000195139"/>
    </source>
</evidence>
<dbReference type="STRING" id="1834181.A5880_001136"/>
<gene>
    <name evidence="1" type="ORF">A5880_000042</name>
    <name evidence="2" type="ORF">A5880_001136</name>
</gene>
<dbReference type="Proteomes" id="UP000195139">
    <property type="component" value="Unassembled WGS sequence"/>
</dbReference>
<reference evidence="1 3" key="2">
    <citation type="submission" date="2018-07" db="EMBL/GenBank/DDBJ databases">
        <title>The Genome Sequence of Enterococcus sp. DIV0659b.</title>
        <authorList>
            <consortium name="The Broad Institute Genomics Platform"/>
            <consortium name="The Broad Institute Genomic Center for Infectious Diseases"/>
            <person name="Earl A."/>
            <person name="Manson A."/>
            <person name="Schwartman J."/>
            <person name="Gilmore M."/>
            <person name="Abouelleil A."/>
            <person name="Cao P."/>
            <person name="Chapman S."/>
            <person name="Cusick C."/>
            <person name="Shea T."/>
            <person name="Young S."/>
            <person name="Neafsey D."/>
            <person name="Nusbaum C."/>
            <person name="Birren B."/>
        </authorList>
    </citation>
    <scope>NUCLEOTIDE SEQUENCE [LARGE SCALE GENOMIC DNA]</scope>
    <source>
        <strain evidence="1 3">4G2_DIV0659</strain>
    </source>
</reference>
<reference evidence="2" key="1">
    <citation type="submission" date="2017-05" db="EMBL/GenBank/DDBJ databases">
        <title>The Genome Sequence of Enterococcus sp. 4G2_DIV0659.</title>
        <authorList>
            <consortium name="The Broad Institute Genomics Platform"/>
            <consortium name="The Broad Institute Genomic Center for Infectious Diseases"/>
            <person name="Earl A."/>
            <person name="Manson A."/>
            <person name="Schwartman J."/>
            <person name="Gilmore M."/>
            <person name="Abouelleil A."/>
            <person name="Cao P."/>
            <person name="Chapman S."/>
            <person name="Cusick C."/>
            <person name="Shea T."/>
            <person name="Young S."/>
            <person name="Neafsey D."/>
            <person name="Nusbaum C."/>
            <person name="Birren B."/>
        </authorList>
    </citation>
    <scope>NUCLEOTIDE SEQUENCE [LARGE SCALE GENOMIC DNA]</scope>
    <source>
        <strain evidence="2">4G2_DIV0659</strain>
    </source>
</reference>
<evidence type="ECO:0000313" key="2">
    <source>
        <dbReference type="EMBL" id="OTO10452.1"/>
    </source>
</evidence>
<sequence length="30" mass="3477">MFPLESKVENNLHLISEEITSDPIVYQDSK</sequence>
<keyword evidence="3" id="KW-1185">Reference proteome</keyword>
<evidence type="ECO:0000313" key="1">
    <source>
        <dbReference type="EMBL" id="MEI5992520.1"/>
    </source>
</evidence>
<dbReference type="AlphaFoldDB" id="A0A242CKZ2"/>
<comment type="caution">
    <text evidence="2">The sequence shown here is derived from an EMBL/GenBank/DDBJ whole genome shotgun (WGS) entry which is preliminary data.</text>
</comment>
<proteinExistence type="predicted"/>
<accession>A0A242CKZ2</accession>
<protein>
    <submittedName>
        <fullName evidence="2">Uncharacterized protein</fullName>
    </submittedName>
</protein>
<dbReference type="EMBL" id="NGLE02000001">
    <property type="protein sequence ID" value="MEI5992520.1"/>
    <property type="molecule type" value="Genomic_DNA"/>
</dbReference>
<organism evidence="2">
    <name type="scientific">Candidatus Enterococcus mansonii</name>
    <dbReference type="NCBI Taxonomy" id="1834181"/>
    <lineage>
        <taxon>Bacteria</taxon>
        <taxon>Bacillati</taxon>
        <taxon>Bacillota</taxon>
        <taxon>Bacilli</taxon>
        <taxon>Lactobacillales</taxon>
        <taxon>Enterococcaceae</taxon>
        <taxon>Enterococcus</taxon>
    </lineage>
</organism>
<dbReference type="EMBL" id="NGLE01000001">
    <property type="protein sequence ID" value="OTO10452.1"/>
    <property type="molecule type" value="Genomic_DNA"/>
</dbReference>
<name>A0A242CKZ2_9ENTE</name>